<dbReference type="Proteomes" id="UP001589607">
    <property type="component" value="Unassembled WGS sequence"/>
</dbReference>
<sequence>MKPILKKAILVSGVSFALVGILAYNKVQKLKRVFEKLEIEPVSVRNLKVSFTAITFTTDILFVNPTSEEFSVSGYVASLKRLNFFYSGKYIATIRPVINEIEIPANNKLLFKNLPVELPSGEILGSIMELTSFDINKLSIEAFIDVAGSEYSIKG</sequence>
<keyword evidence="2" id="KW-1185">Reference proteome</keyword>
<organism evidence="1 2">
    <name type="scientific">Flavobacterium jumunjinense</name>
    <dbReference type="NCBI Taxonomy" id="998845"/>
    <lineage>
        <taxon>Bacteria</taxon>
        <taxon>Pseudomonadati</taxon>
        <taxon>Bacteroidota</taxon>
        <taxon>Flavobacteriia</taxon>
        <taxon>Flavobacteriales</taxon>
        <taxon>Flavobacteriaceae</taxon>
        <taxon>Flavobacterium</taxon>
    </lineage>
</organism>
<evidence type="ECO:0000313" key="2">
    <source>
        <dbReference type="Proteomes" id="UP001589607"/>
    </source>
</evidence>
<reference evidence="1 2" key="1">
    <citation type="submission" date="2024-09" db="EMBL/GenBank/DDBJ databases">
        <authorList>
            <person name="Sun Q."/>
            <person name="Mori K."/>
        </authorList>
    </citation>
    <scope>NUCLEOTIDE SEQUENCE [LARGE SCALE GENOMIC DNA]</scope>
    <source>
        <strain evidence="1 2">CECT 7955</strain>
    </source>
</reference>
<comment type="caution">
    <text evidence="1">The sequence shown here is derived from an EMBL/GenBank/DDBJ whole genome shotgun (WGS) entry which is preliminary data.</text>
</comment>
<evidence type="ECO:0000313" key="1">
    <source>
        <dbReference type="EMBL" id="MFB9098395.1"/>
    </source>
</evidence>
<dbReference type="EMBL" id="JBHMEY010000085">
    <property type="protein sequence ID" value="MFB9098395.1"/>
    <property type="molecule type" value="Genomic_DNA"/>
</dbReference>
<evidence type="ECO:0008006" key="3">
    <source>
        <dbReference type="Google" id="ProtNLM"/>
    </source>
</evidence>
<gene>
    <name evidence="1" type="ORF">ACFFVF_17970</name>
</gene>
<name>A0ABV5GU91_9FLAO</name>
<accession>A0ABV5GU91</accession>
<dbReference type="RefSeq" id="WP_236453222.1">
    <property type="nucleotide sequence ID" value="NZ_CBCSGE010000035.1"/>
</dbReference>
<proteinExistence type="predicted"/>
<protein>
    <recommendedName>
        <fullName evidence="3">Late embryogenesis abundant protein LEA-2 subgroup domain-containing protein</fullName>
    </recommendedName>
</protein>